<dbReference type="EMBL" id="KU203675">
    <property type="protein sequence ID" value="AMO02221.1"/>
    <property type="molecule type" value="Genomic_DNA"/>
</dbReference>
<feature type="transmembrane region" description="Helical" evidence="1">
    <location>
        <begin position="7"/>
        <end position="29"/>
    </location>
</feature>
<organism evidence="2">
    <name type="scientific">Hirsutella rhossiliensis</name>
    <dbReference type="NCBI Taxonomy" id="111463"/>
    <lineage>
        <taxon>Eukaryota</taxon>
        <taxon>Fungi</taxon>
        <taxon>Dikarya</taxon>
        <taxon>Ascomycota</taxon>
        <taxon>Pezizomycotina</taxon>
        <taxon>Sordariomycetes</taxon>
        <taxon>Hypocreomycetidae</taxon>
        <taxon>Hypocreales</taxon>
        <taxon>Ophiocordycipitaceae</taxon>
        <taxon>Hirsutella</taxon>
    </lineage>
</organism>
<dbReference type="RefSeq" id="YP_009252421.1">
    <property type="nucleotide sequence ID" value="NC_030164.1"/>
</dbReference>
<dbReference type="GeneID" id="27908058"/>
<evidence type="ECO:0000313" key="3">
    <source>
        <dbReference type="EMBL" id="AYU58489.1"/>
    </source>
</evidence>
<evidence type="ECO:0000313" key="2">
    <source>
        <dbReference type="EMBL" id="AMO02221.1"/>
    </source>
</evidence>
<geneLocation type="mitochondrion" evidence="2"/>
<keyword evidence="2" id="KW-0496">Mitochondrion</keyword>
<feature type="transmembrane region" description="Helical" evidence="1">
    <location>
        <begin position="217"/>
        <end position="239"/>
    </location>
</feature>
<gene>
    <name evidence="2" type="primary">orf240</name>
    <name evidence="4" type="ORF">HRG_mt00015</name>
</gene>
<protein>
    <submittedName>
        <fullName evidence="2">Uncharacterized protein</fullName>
    </submittedName>
</protein>
<reference evidence="4" key="4">
    <citation type="submission" date="2021-09" db="EMBL/GenBank/DDBJ databases">
        <title>A high-quality genome of the endoparasitic fungus Hirsutella rhossiliensis with a comparison of Hirsutella genomes reveals transposable elements contributing to genome size variation.</title>
        <authorList>
            <person name="Lin R."/>
            <person name="Jiao Y."/>
            <person name="Sun X."/>
            <person name="Ling J."/>
            <person name="Xie B."/>
            <person name="Cheng X."/>
        </authorList>
    </citation>
    <scope>NUCLEOTIDE SEQUENCE</scope>
    <source>
        <strain evidence="4">HR02</strain>
    </source>
</reference>
<reference evidence="2" key="1">
    <citation type="submission" date="2015-11" db="EMBL/GenBank/DDBJ databases">
        <title>Hiseq next generation genomic resequencing reveals the mitochondrial genome of the nematode endoparasitic fungus Hirsutella rhossiliensis.</title>
        <authorList>
            <person name="Wang N.N."/>
            <person name="Zhang Y.J."/>
            <person name="Li K."/>
            <person name="Liu X.Z."/>
        </authorList>
    </citation>
    <scope>NUCLEOTIDE SEQUENCE</scope>
    <source>
        <strain evidence="2">USA-87-5</strain>
    </source>
</reference>
<sequence length="240" mass="26490">MLLSNYCALGAILIFIVIVSFTLFYIYNFNLFKPAASYIFINRYLDANFFWWIFGLITLFYLDIFTFKDVLFLDRDSNISNTINVGANIEVDKDAAEALVRNVGLSTTTGLMAGAVCKTISKSSLPPLQRAGLVLASGAIGAGIHIISSNLNRVISNNTTNKSSFTSTSILKDNSPSSKTNIVSKLIDDSRSEGNLVGQDQLANNSELMNVLIGLEMITYGCLYLIIILFMIILLKFYLK</sequence>
<dbReference type="Proteomes" id="UP000824596">
    <property type="component" value="Unassembled WGS sequence"/>
</dbReference>
<keyword evidence="1" id="KW-0472">Membrane</keyword>
<name>A0A161F716_9HYPO</name>
<reference evidence="3" key="2">
    <citation type="submission" date="2018-02" db="EMBL/GenBank/DDBJ databases">
        <authorList>
            <person name="Zhang Y.-J."/>
        </authorList>
    </citation>
    <scope>NUCLEOTIDE SEQUENCE</scope>
    <source>
        <strain evidence="3">OWVT-1</strain>
    </source>
</reference>
<dbReference type="EMBL" id="JAIZPD010000040">
    <property type="protein sequence ID" value="KAH0956885.1"/>
    <property type="molecule type" value="Genomic_DNA"/>
</dbReference>
<dbReference type="OrthoDB" id="5245483at2759"/>
<dbReference type="EMBL" id="MG979071">
    <property type="protein sequence ID" value="AYU58489.1"/>
    <property type="molecule type" value="Genomic_DNA"/>
</dbReference>
<evidence type="ECO:0000256" key="1">
    <source>
        <dbReference type="SAM" id="Phobius"/>
    </source>
</evidence>
<accession>A0A161F716</accession>
<proteinExistence type="predicted"/>
<keyword evidence="5" id="KW-1185">Reference proteome</keyword>
<dbReference type="AlphaFoldDB" id="A0A161F716"/>
<reference evidence="3" key="3">
    <citation type="journal article" date="2019" name="Wei Sheng Wu Xue Bao">
        <title>Reanalysis of the mitochondrial genome of the nematophagous fungus Hirsutella rhossiliensis.</title>
        <authorList>
            <person name="Yan Q."/>
            <person name="Liu X."/>
            <person name="Zhang Y."/>
        </authorList>
    </citation>
    <scope>NUCLEOTIDE SEQUENCE</scope>
    <source>
        <strain evidence="3">OWVT-1</strain>
    </source>
</reference>
<evidence type="ECO:0000313" key="4">
    <source>
        <dbReference type="EMBL" id="KAH0956885.1"/>
    </source>
</evidence>
<evidence type="ECO:0000313" key="5">
    <source>
        <dbReference type="Proteomes" id="UP000824596"/>
    </source>
</evidence>
<keyword evidence="1" id="KW-0812">Transmembrane</keyword>
<keyword evidence="1" id="KW-1133">Transmembrane helix</keyword>
<feature type="transmembrane region" description="Helical" evidence="1">
    <location>
        <begin position="49"/>
        <end position="67"/>
    </location>
</feature>